<protein>
    <submittedName>
        <fullName evidence="3">Uncharacterized protein</fullName>
    </submittedName>
</protein>
<keyword evidence="2" id="KW-0812">Transmembrane</keyword>
<accession>A0ABQ0L7S2</accession>
<dbReference type="EMBL" id="DF843209">
    <property type="protein sequence ID" value="GAT47210.1"/>
    <property type="molecule type" value="Genomic_DNA"/>
</dbReference>
<name>A0ABQ0L7S2_MYCCL</name>
<keyword evidence="4" id="KW-1185">Reference proteome</keyword>
<evidence type="ECO:0000313" key="4">
    <source>
        <dbReference type="Proteomes" id="UP000815677"/>
    </source>
</evidence>
<proteinExistence type="predicted"/>
<evidence type="ECO:0000256" key="2">
    <source>
        <dbReference type="SAM" id="Phobius"/>
    </source>
</evidence>
<evidence type="ECO:0000256" key="1">
    <source>
        <dbReference type="SAM" id="MobiDB-lite"/>
    </source>
</evidence>
<feature type="region of interest" description="Disordered" evidence="1">
    <location>
        <begin position="172"/>
        <end position="203"/>
    </location>
</feature>
<feature type="transmembrane region" description="Helical" evidence="2">
    <location>
        <begin position="50"/>
        <end position="70"/>
    </location>
</feature>
<feature type="compositionally biased region" description="Low complexity" evidence="1">
    <location>
        <begin position="225"/>
        <end position="236"/>
    </location>
</feature>
<feature type="compositionally biased region" description="Low complexity" evidence="1">
    <location>
        <begin position="192"/>
        <end position="201"/>
    </location>
</feature>
<feature type="compositionally biased region" description="Polar residues" evidence="1">
    <location>
        <begin position="244"/>
        <end position="253"/>
    </location>
</feature>
<feature type="region of interest" description="Disordered" evidence="1">
    <location>
        <begin position="225"/>
        <end position="261"/>
    </location>
</feature>
<feature type="transmembrane region" description="Helical" evidence="2">
    <location>
        <begin position="121"/>
        <end position="148"/>
    </location>
</feature>
<gene>
    <name evidence="3" type="ORF">MCHLO_04681</name>
</gene>
<evidence type="ECO:0000313" key="3">
    <source>
        <dbReference type="EMBL" id="GAT47210.1"/>
    </source>
</evidence>
<feature type="transmembrane region" description="Helical" evidence="2">
    <location>
        <begin position="82"/>
        <end position="101"/>
    </location>
</feature>
<organism evidence="3 4">
    <name type="scientific">Mycena chlorophos</name>
    <name type="common">Agaric fungus</name>
    <name type="synonym">Agaricus chlorophos</name>
    <dbReference type="NCBI Taxonomy" id="658473"/>
    <lineage>
        <taxon>Eukaryota</taxon>
        <taxon>Fungi</taxon>
        <taxon>Dikarya</taxon>
        <taxon>Basidiomycota</taxon>
        <taxon>Agaricomycotina</taxon>
        <taxon>Agaricomycetes</taxon>
        <taxon>Agaricomycetidae</taxon>
        <taxon>Agaricales</taxon>
        <taxon>Marasmiineae</taxon>
        <taxon>Mycenaceae</taxon>
        <taxon>Mycena</taxon>
    </lineage>
</organism>
<reference evidence="3" key="1">
    <citation type="submission" date="2014-09" db="EMBL/GenBank/DDBJ databases">
        <title>Genome sequence of the luminous mushroom Mycena chlorophos for searching fungal bioluminescence genes.</title>
        <authorList>
            <person name="Tanaka Y."/>
            <person name="Kasuga D."/>
            <person name="Oba Y."/>
            <person name="Hase S."/>
            <person name="Sato K."/>
            <person name="Oba Y."/>
            <person name="Sakakibara Y."/>
        </authorList>
    </citation>
    <scope>NUCLEOTIDE SEQUENCE</scope>
</reference>
<keyword evidence="2" id="KW-1133">Transmembrane helix</keyword>
<feature type="transmembrane region" description="Helical" evidence="2">
    <location>
        <begin position="16"/>
        <end position="38"/>
    </location>
</feature>
<dbReference type="Proteomes" id="UP000815677">
    <property type="component" value="Unassembled WGS sequence"/>
</dbReference>
<sequence length="261" mass="28672">MTFTNFSPGFKRLRTTAFCIIMFLAFLDVSLLCVYISLNWDNVDTPTHSLLSVMTAVDAATPIVLLILLIRDFRPWLDMARVAGLLGMMQFGIAATFAYWYPQLKCSTSQSPDSQGLCGLANYLILLGSWIIPAFIVAYAGGLGYAMWRVSNQAPEMAQSNSILPILRPGYHSHESSTSSRGSEEARRKHISSITTTTRSSLQKTSPIIERDILPVLRPGYISGTASERSSRGSAEAQRKHISSIPTTSSNLSKPPPAFFV</sequence>
<keyword evidence="2" id="KW-0472">Membrane</keyword>